<dbReference type="HOGENOM" id="CLU_045000_1_3_1"/>
<dbReference type="Pfam" id="PF04442">
    <property type="entry name" value="CtaG_Cox11"/>
    <property type="match status" value="1"/>
</dbReference>
<dbReference type="InParanoid" id="E0VLR5"/>
<dbReference type="OrthoDB" id="1704689at2759"/>
<dbReference type="OMA" id="YRIFCQS"/>
<dbReference type="VEuPathDB" id="VectorBase:PHUM293010"/>
<dbReference type="EnsemblMetazoa" id="PHUM293010-RA">
    <property type="protein sequence ID" value="PHUM293010-PA"/>
    <property type="gene ID" value="PHUM293010"/>
</dbReference>
<dbReference type="CTD" id="8229692"/>
<dbReference type="AlphaFoldDB" id="E0VLR5"/>
<dbReference type="PANTHER" id="PTHR21320">
    <property type="entry name" value="CYTOCHROME C OXIDASE ASSEMBLY PROTEIN COX11-RELATED"/>
    <property type="match status" value="1"/>
</dbReference>
<dbReference type="Gene3D" id="2.60.370.10">
    <property type="entry name" value="Ctag/Cox11"/>
    <property type="match status" value="1"/>
</dbReference>
<dbReference type="InterPro" id="IPR007533">
    <property type="entry name" value="Cyt_c_oxidase_assmbl_CtaG"/>
</dbReference>
<dbReference type="PANTHER" id="PTHR21320:SF3">
    <property type="entry name" value="CYTOCHROME C OXIDASE ASSEMBLY PROTEIN COX11, MITOCHONDRIAL-RELATED"/>
    <property type="match status" value="1"/>
</dbReference>
<evidence type="ECO:0000256" key="4">
    <source>
        <dbReference type="ARBA" id="ARBA00022989"/>
    </source>
</evidence>
<dbReference type="FunCoup" id="E0VLR5">
    <property type="interactions" value="1101"/>
</dbReference>
<evidence type="ECO:0000256" key="6">
    <source>
        <dbReference type="ARBA" id="ARBA00063165"/>
    </source>
</evidence>
<reference evidence="9" key="2">
    <citation type="submission" date="2007-04" db="EMBL/GenBank/DDBJ databases">
        <title>The genome of the human body louse.</title>
        <authorList>
            <consortium name="The Human Body Louse Genome Consortium"/>
            <person name="Kirkness E."/>
            <person name="Walenz B."/>
            <person name="Hass B."/>
            <person name="Bruggner R."/>
            <person name="Strausberg R."/>
        </authorList>
    </citation>
    <scope>NUCLEOTIDE SEQUENCE</scope>
    <source>
        <strain evidence="9">USDA</strain>
    </source>
</reference>
<dbReference type="eggNOG" id="KOG2540">
    <property type="taxonomic scope" value="Eukaryota"/>
</dbReference>
<dbReference type="EMBL" id="DS235281">
    <property type="protein sequence ID" value="EEB14321.1"/>
    <property type="molecule type" value="Genomic_DNA"/>
</dbReference>
<dbReference type="NCBIfam" id="NF003465">
    <property type="entry name" value="PRK05089.1"/>
    <property type="match status" value="1"/>
</dbReference>
<sequence length="241" mass="28086">MYTKYLFLIKNCQYTYNGNFRLKSSFVINNGANILFSNNRQYSQKIQYPRNLDFIEKKKSVRNYAVAIGILTLGVSFAAVPLYRIFCQSTGYGGSVRHDIGGEKIQNLKIDRSRPIKVKFNSDVGSKMSWQFKPQQKDLLVYPGETALAFYTATNPTDVPITGISTYNILPFNAAPYFNKIQCFCFEEQQLNPNEQVDMPVFFYIDPEFCDDPQMENINEIILSYTIFFEIFNKEYMWQYN</sequence>
<dbReference type="RefSeq" id="XP_002427059.1">
    <property type="nucleotide sequence ID" value="XM_002427014.1"/>
</dbReference>
<keyword evidence="4 8" id="KW-1133">Transmembrane helix</keyword>
<dbReference type="STRING" id="121224.E0VLR5"/>
<comment type="function">
    <text evidence="1">Exerts its effect at some terminal stage of cytochrome c oxidase synthesis, probably by being involved in the insertion of the copper B into subunit I.</text>
</comment>
<keyword evidence="11" id="KW-1185">Reference proteome</keyword>
<keyword evidence="3 8" id="KW-0812">Transmembrane</keyword>
<dbReference type="InterPro" id="IPR023471">
    <property type="entry name" value="CtaG/Cox11_dom_sf"/>
</dbReference>
<name>E0VLR5_PEDHC</name>
<dbReference type="GO" id="GO:0005507">
    <property type="term" value="F:copper ion binding"/>
    <property type="evidence" value="ECO:0007669"/>
    <property type="project" value="InterPro"/>
</dbReference>
<comment type="subcellular location">
    <subcellularLocation>
        <location evidence="2">Mitochondrion inner membrane</location>
        <topology evidence="2">Single-pass membrane protein</topology>
        <orientation evidence="2">Intermembrane side</orientation>
    </subcellularLocation>
</comment>
<evidence type="ECO:0000256" key="5">
    <source>
        <dbReference type="ARBA" id="ARBA00023136"/>
    </source>
</evidence>
<dbReference type="HAMAP" id="MF_00155">
    <property type="entry name" value="CtaG"/>
    <property type="match status" value="1"/>
</dbReference>
<dbReference type="GeneID" id="8229692"/>
<reference evidence="10" key="3">
    <citation type="submission" date="2021-02" db="UniProtKB">
        <authorList>
            <consortium name="EnsemblMetazoa"/>
        </authorList>
    </citation>
    <scope>IDENTIFICATION</scope>
    <source>
        <strain evidence="10">USDA</strain>
    </source>
</reference>
<evidence type="ECO:0000256" key="2">
    <source>
        <dbReference type="ARBA" id="ARBA00004243"/>
    </source>
</evidence>
<dbReference type="Proteomes" id="UP000009046">
    <property type="component" value="Unassembled WGS sequence"/>
</dbReference>
<evidence type="ECO:0000256" key="1">
    <source>
        <dbReference type="ARBA" id="ARBA00004007"/>
    </source>
</evidence>
<organism>
    <name type="scientific">Pediculus humanus subsp. corporis</name>
    <name type="common">Body louse</name>
    <dbReference type="NCBI Taxonomy" id="121224"/>
    <lineage>
        <taxon>Eukaryota</taxon>
        <taxon>Metazoa</taxon>
        <taxon>Ecdysozoa</taxon>
        <taxon>Arthropoda</taxon>
        <taxon>Hexapoda</taxon>
        <taxon>Insecta</taxon>
        <taxon>Pterygota</taxon>
        <taxon>Neoptera</taxon>
        <taxon>Paraneoptera</taxon>
        <taxon>Psocodea</taxon>
        <taxon>Troctomorpha</taxon>
        <taxon>Phthiraptera</taxon>
        <taxon>Anoplura</taxon>
        <taxon>Pediculidae</taxon>
        <taxon>Pediculus</taxon>
    </lineage>
</organism>
<reference evidence="9" key="1">
    <citation type="submission" date="2007-04" db="EMBL/GenBank/DDBJ databases">
        <title>Annotation of Pediculus humanus corporis strain USDA.</title>
        <authorList>
            <person name="Kirkness E."/>
            <person name="Hannick L."/>
            <person name="Hass B."/>
            <person name="Bruggner R."/>
            <person name="Lawson D."/>
            <person name="Bidwell S."/>
            <person name="Joardar V."/>
            <person name="Caler E."/>
            <person name="Walenz B."/>
            <person name="Inman J."/>
            <person name="Schobel S."/>
            <person name="Galinsky K."/>
            <person name="Amedeo P."/>
            <person name="Strausberg R."/>
        </authorList>
    </citation>
    <scope>NUCLEOTIDE SEQUENCE</scope>
    <source>
        <strain evidence="9">USDA</strain>
    </source>
</reference>
<accession>E0VLR5</accession>
<evidence type="ECO:0000313" key="10">
    <source>
        <dbReference type="EnsemblMetazoa" id="PHUM293010-PA"/>
    </source>
</evidence>
<feature type="transmembrane region" description="Helical" evidence="8">
    <location>
        <begin position="64"/>
        <end position="86"/>
    </location>
</feature>
<evidence type="ECO:0000313" key="11">
    <source>
        <dbReference type="Proteomes" id="UP000009046"/>
    </source>
</evidence>
<dbReference type="KEGG" id="phu:Phum_PHUM293010"/>
<evidence type="ECO:0000313" key="9">
    <source>
        <dbReference type="EMBL" id="EEB14321.1"/>
    </source>
</evidence>
<proteinExistence type="inferred from homology"/>
<dbReference type="FunFam" id="2.60.370.10:FF:000001">
    <property type="entry name" value="COX11 cytochrome c oxidase assembly homolog"/>
    <property type="match status" value="1"/>
</dbReference>
<gene>
    <name evidence="10" type="primary">8229692</name>
    <name evidence="9" type="ORF">Phum_PHUM293010</name>
</gene>
<comment type="subunit">
    <text evidence="6">Interacts with CNNM4/ACDP4. Interacts with RANBP2.</text>
</comment>
<evidence type="ECO:0000256" key="3">
    <source>
        <dbReference type="ARBA" id="ARBA00022692"/>
    </source>
</evidence>
<dbReference type="SUPFAM" id="SSF110111">
    <property type="entry name" value="Ctag/Cox11"/>
    <property type="match status" value="1"/>
</dbReference>
<keyword evidence="5 8" id="KW-0472">Membrane</keyword>
<evidence type="ECO:0000256" key="8">
    <source>
        <dbReference type="SAM" id="Phobius"/>
    </source>
</evidence>
<protein>
    <recommendedName>
        <fullName evidence="7">Cytochrome c oxidase assembly protein COX11, mitochondrial</fullName>
    </recommendedName>
</protein>
<dbReference type="GO" id="GO:0005743">
    <property type="term" value="C:mitochondrial inner membrane"/>
    <property type="evidence" value="ECO:0007669"/>
    <property type="project" value="UniProtKB-SubCell"/>
</dbReference>
<evidence type="ECO:0000256" key="7">
    <source>
        <dbReference type="ARBA" id="ARBA00068998"/>
    </source>
</evidence>
<dbReference type="EMBL" id="AAZO01003397">
    <property type="status" value="NOT_ANNOTATED_CDS"/>
    <property type="molecule type" value="Genomic_DNA"/>
</dbReference>